<keyword evidence="5" id="KW-1185">Reference proteome</keyword>
<dbReference type="PANTHER" id="PTHR31001:SF56">
    <property type="entry name" value="ZN(2)-C6 FUNGAL-TYPE DOMAIN-CONTAINING PROTEIN"/>
    <property type="match status" value="1"/>
</dbReference>
<dbReference type="EMBL" id="JBBXMP010000016">
    <property type="protein sequence ID" value="KAL0068837.1"/>
    <property type="molecule type" value="Genomic_DNA"/>
</dbReference>
<evidence type="ECO:0000256" key="3">
    <source>
        <dbReference type="SAM" id="Coils"/>
    </source>
</evidence>
<evidence type="ECO:0000256" key="1">
    <source>
        <dbReference type="ARBA" id="ARBA00004123"/>
    </source>
</evidence>
<comment type="caution">
    <text evidence="4">The sequence shown here is derived from an EMBL/GenBank/DDBJ whole genome shotgun (WGS) entry which is preliminary data.</text>
</comment>
<name>A0ABR3A4E8_9AGAR</name>
<sequence>MHADKAPDLFRNQAQAEMRQEDSMFTAPDTAALHRKIEEMSQRIRQLEDALSLLQAFASSEPHPLLRDEFLKIKFPLEVSEVIRAESEVLPTQVVDLTEACGVLTLGEGGHTRYLGRTAGAESLLGGEAEFEHANHSVPPDIAHLSDFFPFIEGSWDVRGYLKMIISHLPDKPRAQFLCETYFKHVLWFMNIVLRDELIDGILKPIYAYKESFCSGNDLLLVEGEAIPASPHRVAILFIALAIGTLTDLSVSPYSAEAQGYFDLGKACLSLKNVLGSPELETVQALALAGLYHNYGGPKYSGEAAWSFMGLCARLAHTVSSLLL</sequence>
<dbReference type="CDD" id="cd12148">
    <property type="entry name" value="fungal_TF_MHR"/>
    <property type="match status" value="1"/>
</dbReference>
<evidence type="ECO:0000313" key="5">
    <source>
        <dbReference type="Proteomes" id="UP001437256"/>
    </source>
</evidence>
<dbReference type="Proteomes" id="UP001437256">
    <property type="component" value="Unassembled WGS sequence"/>
</dbReference>
<evidence type="ECO:0000313" key="4">
    <source>
        <dbReference type="EMBL" id="KAL0068837.1"/>
    </source>
</evidence>
<feature type="coiled-coil region" evidence="3">
    <location>
        <begin position="30"/>
        <end position="57"/>
    </location>
</feature>
<dbReference type="PANTHER" id="PTHR31001">
    <property type="entry name" value="UNCHARACTERIZED TRANSCRIPTIONAL REGULATORY PROTEIN"/>
    <property type="match status" value="1"/>
</dbReference>
<proteinExistence type="predicted"/>
<dbReference type="InterPro" id="IPR050613">
    <property type="entry name" value="Sec_Metabolite_Reg"/>
</dbReference>
<evidence type="ECO:0000256" key="2">
    <source>
        <dbReference type="ARBA" id="ARBA00023242"/>
    </source>
</evidence>
<organism evidence="4 5">
    <name type="scientific">Marasmius tenuissimus</name>
    <dbReference type="NCBI Taxonomy" id="585030"/>
    <lineage>
        <taxon>Eukaryota</taxon>
        <taxon>Fungi</taxon>
        <taxon>Dikarya</taxon>
        <taxon>Basidiomycota</taxon>
        <taxon>Agaricomycotina</taxon>
        <taxon>Agaricomycetes</taxon>
        <taxon>Agaricomycetidae</taxon>
        <taxon>Agaricales</taxon>
        <taxon>Marasmiineae</taxon>
        <taxon>Marasmiaceae</taxon>
        <taxon>Marasmius</taxon>
    </lineage>
</organism>
<keyword evidence="3" id="KW-0175">Coiled coil</keyword>
<gene>
    <name evidence="4" type="ORF">AAF712_004168</name>
</gene>
<evidence type="ECO:0008006" key="6">
    <source>
        <dbReference type="Google" id="ProtNLM"/>
    </source>
</evidence>
<reference evidence="4 5" key="1">
    <citation type="submission" date="2024-05" db="EMBL/GenBank/DDBJ databases">
        <title>A draft genome resource for the thread blight pathogen Marasmius tenuissimus strain MS-2.</title>
        <authorList>
            <person name="Yulfo-Soto G.E."/>
            <person name="Baruah I.K."/>
            <person name="Amoako-Attah I."/>
            <person name="Bukari Y."/>
            <person name="Meinhardt L.W."/>
            <person name="Bailey B.A."/>
            <person name="Cohen S.P."/>
        </authorList>
    </citation>
    <scope>NUCLEOTIDE SEQUENCE [LARGE SCALE GENOMIC DNA]</scope>
    <source>
        <strain evidence="4 5">MS-2</strain>
    </source>
</reference>
<protein>
    <recommendedName>
        <fullName evidence="6">Transcription factor domain-containing protein</fullName>
    </recommendedName>
</protein>
<comment type="subcellular location">
    <subcellularLocation>
        <location evidence="1">Nucleus</location>
    </subcellularLocation>
</comment>
<accession>A0ABR3A4E8</accession>
<keyword evidence="2" id="KW-0539">Nucleus</keyword>